<dbReference type="Proteomes" id="UP000188169">
    <property type="component" value="Unassembled WGS sequence"/>
</dbReference>
<protein>
    <submittedName>
        <fullName evidence="2">Uncharacterized protein</fullName>
    </submittedName>
</protein>
<dbReference type="NCBIfam" id="NF045538">
    <property type="entry name" value="AciT"/>
    <property type="match status" value="1"/>
</dbReference>
<proteinExistence type="predicted"/>
<reference evidence="3" key="1">
    <citation type="submission" date="2017-02" db="EMBL/GenBank/DDBJ databases">
        <authorList>
            <person name="Mornico D."/>
        </authorList>
    </citation>
    <scope>NUCLEOTIDE SEQUENCE [LARGE SCALE GENOMIC DNA]</scope>
</reference>
<accession>A0A1R4EG10</accession>
<gene>
    <name evidence="2" type="ORF">A1019T_01390</name>
</gene>
<dbReference type="InterPro" id="IPR053771">
    <property type="entry name" value="AciT"/>
</dbReference>
<organism evidence="2 3">
    <name type="scientific">Psychrobacter pasteurii</name>
    <dbReference type="NCBI Taxonomy" id="1945520"/>
    <lineage>
        <taxon>Bacteria</taxon>
        <taxon>Pseudomonadati</taxon>
        <taxon>Pseudomonadota</taxon>
        <taxon>Gammaproteobacteria</taxon>
        <taxon>Moraxellales</taxon>
        <taxon>Moraxellaceae</taxon>
        <taxon>Psychrobacter</taxon>
    </lineage>
</organism>
<dbReference type="AlphaFoldDB" id="A0A1R4EG10"/>
<evidence type="ECO:0000256" key="1">
    <source>
        <dbReference type="SAM" id="Phobius"/>
    </source>
</evidence>
<dbReference type="RefSeq" id="WP_077448816.1">
    <property type="nucleotide sequence ID" value="NZ_FUGD01000085.1"/>
</dbReference>
<feature type="transmembrane region" description="Helical" evidence="1">
    <location>
        <begin position="18"/>
        <end position="37"/>
    </location>
</feature>
<sequence>MATFTIIATSTPGLSGTFYWSTLGYMLLAVGILATYLSGRRYLLGYLLGGMGYWVLIEGIQSIVVNVTSMSSGYGYLTAVLLTVAAASSYLGYRYRQFVATMDTQKTGVESLSHRRAAPLSAAVKTRTPKDKYIEHTPIYNNYKPRFRN</sequence>
<evidence type="ECO:0000313" key="3">
    <source>
        <dbReference type="Proteomes" id="UP000188169"/>
    </source>
</evidence>
<evidence type="ECO:0000313" key="2">
    <source>
        <dbReference type="EMBL" id="SJM37418.1"/>
    </source>
</evidence>
<keyword evidence="1" id="KW-0472">Membrane</keyword>
<dbReference type="EMBL" id="FUGD01000085">
    <property type="protein sequence ID" value="SJM37418.1"/>
    <property type="molecule type" value="Genomic_DNA"/>
</dbReference>
<name>A0A1R4EG10_9GAMM</name>
<keyword evidence="1" id="KW-1133">Transmembrane helix</keyword>
<feature type="transmembrane region" description="Helical" evidence="1">
    <location>
        <begin position="73"/>
        <end position="93"/>
    </location>
</feature>
<keyword evidence="3" id="KW-1185">Reference proteome</keyword>
<keyword evidence="1" id="KW-0812">Transmembrane</keyword>
<dbReference type="OrthoDB" id="6712790at2"/>
<feature type="transmembrane region" description="Helical" evidence="1">
    <location>
        <begin position="44"/>
        <end position="67"/>
    </location>
</feature>